<dbReference type="WBParaSite" id="Pan_g19602.t1">
    <property type="protein sequence ID" value="Pan_g19602.t1"/>
    <property type="gene ID" value="Pan_g19602"/>
</dbReference>
<reference evidence="1" key="1">
    <citation type="journal article" date="2013" name="Genetics">
        <title>The draft genome and transcriptome of Panagrellus redivivus are shaped by the harsh demands of a free-living lifestyle.</title>
        <authorList>
            <person name="Srinivasan J."/>
            <person name="Dillman A.R."/>
            <person name="Macchietto M.G."/>
            <person name="Heikkinen L."/>
            <person name="Lakso M."/>
            <person name="Fracchia K.M."/>
            <person name="Antoshechkin I."/>
            <person name="Mortazavi A."/>
            <person name="Wong G."/>
            <person name="Sternberg P.W."/>
        </authorList>
    </citation>
    <scope>NUCLEOTIDE SEQUENCE [LARGE SCALE GENOMIC DNA]</scope>
    <source>
        <strain evidence="1">MT8872</strain>
    </source>
</reference>
<accession>A0A7E4ZVE8</accession>
<name>A0A7E4ZVE8_PANRE</name>
<sequence>MIQTTFQHVRMPGSCDYTCGILTNNMYSGLLHVYVRHHPELEQHIAGLSAIRVSLPETMQKALNGITAAFNMAAAAADITVFNFEYNSSRSVRMVLYKAQLMVLTYLQSVMSNGSQPMITSNAFGKYQLRYSVESNAELVVGPTDDMKAAVKKFGDVRPIEYGNNRAR</sequence>
<organism evidence="1 2">
    <name type="scientific">Panagrellus redivivus</name>
    <name type="common">Microworm</name>
    <dbReference type="NCBI Taxonomy" id="6233"/>
    <lineage>
        <taxon>Eukaryota</taxon>
        <taxon>Metazoa</taxon>
        <taxon>Ecdysozoa</taxon>
        <taxon>Nematoda</taxon>
        <taxon>Chromadorea</taxon>
        <taxon>Rhabditida</taxon>
        <taxon>Tylenchina</taxon>
        <taxon>Panagrolaimomorpha</taxon>
        <taxon>Panagrolaimoidea</taxon>
        <taxon>Panagrolaimidae</taxon>
        <taxon>Panagrellus</taxon>
    </lineage>
</organism>
<reference evidence="2" key="2">
    <citation type="submission" date="2020-10" db="UniProtKB">
        <authorList>
            <consortium name="WormBaseParasite"/>
        </authorList>
    </citation>
    <scope>IDENTIFICATION</scope>
</reference>
<evidence type="ECO:0000313" key="2">
    <source>
        <dbReference type="WBParaSite" id="Pan_g19602.t1"/>
    </source>
</evidence>
<dbReference type="Proteomes" id="UP000492821">
    <property type="component" value="Unassembled WGS sequence"/>
</dbReference>
<protein>
    <submittedName>
        <fullName evidence="2">WS_DGAT_C domain-containing protein</fullName>
    </submittedName>
</protein>
<evidence type="ECO:0000313" key="1">
    <source>
        <dbReference type="Proteomes" id="UP000492821"/>
    </source>
</evidence>
<dbReference type="AlphaFoldDB" id="A0A7E4ZVE8"/>
<keyword evidence="1" id="KW-1185">Reference proteome</keyword>
<proteinExistence type="predicted"/>